<organism evidence="2 3">
    <name type="scientific">Undibacterium jejuense</name>
    <dbReference type="NCBI Taxonomy" id="1344949"/>
    <lineage>
        <taxon>Bacteria</taxon>
        <taxon>Pseudomonadati</taxon>
        <taxon>Pseudomonadota</taxon>
        <taxon>Betaproteobacteria</taxon>
        <taxon>Burkholderiales</taxon>
        <taxon>Oxalobacteraceae</taxon>
        <taxon>Undibacterium</taxon>
    </lineage>
</organism>
<reference evidence="2" key="1">
    <citation type="submission" date="2020-08" db="EMBL/GenBank/DDBJ databases">
        <title>Novel species isolated from subtropical streams in China.</title>
        <authorList>
            <person name="Lu H."/>
        </authorList>
    </citation>
    <scope>NUCLEOTIDE SEQUENCE</scope>
    <source>
        <strain evidence="2">KACC 12607</strain>
    </source>
</reference>
<evidence type="ECO:0000313" key="3">
    <source>
        <dbReference type="Proteomes" id="UP000634011"/>
    </source>
</evidence>
<dbReference type="PROSITE" id="PS51257">
    <property type="entry name" value="PROKAR_LIPOPROTEIN"/>
    <property type="match status" value="1"/>
</dbReference>
<evidence type="ECO:0000256" key="1">
    <source>
        <dbReference type="SAM" id="MobiDB-lite"/>
    </source>
</evidence>
<dbReference type="RefSeq" id="WP_186912456.1">
    <property type="nucleotide sequence ID" value="NZ_JACOFV010000008.1"/>
</dbReference>
<name>A0A923HGE1_9BURK</name>
<gene>
    <name evidence="2" type="ORF">H8K32_10550</name>
</gene>
<evidence type="ECO:0008006" key="4">
    <source>
        <dbReference type="Google" id="ProtNLM"/>
    </source>
</evidence>
<accession>A0A923HGE1</accession>
<keyword evidence="3" id="KW-1185">Reference proteome</keyword>
<feature type="region of interest" description="Disordered" evidence="1">
    <location>
        <begin position="267"/>
        <end position="287"/>
    </location>
</feature>
<feature type="non-terminal residue" evidence="2">
    <location>
        <position position="287"/>
    </location>
</feature>
<evidence type="ECO:0000313" key="2">
    <source>
        <dbReference type="EMBL" id="MBC3862540.1"/>
    </source>
</evidence>
<dbReference type="AlphaFoldDB" id="A0A923HGE1"/>
<dbReference type="EMBL" id="JACOFV010000008">
    <property type="protein sequence ID" value="MBC3862540.1"/>
    <property type="molecule type" value="Genomic_DNA"/>
</dbReference>
<protein>
    <recommendedName>
        <fullName evidence="4">Lipoprotein</fullName>
    </recommendedName>
</protein>
<dbReference type="Proteomes" id="UP000634011">
    <property type="component" value="Unassembled WGS sequence"/>
</dbReference>
<comment type="caution">
    <text evidence="2">The sequence shown here is derived from an EMBL/GenBank/DDBJ whole genome shotgun (WGS) entry which is preliminary data.</text>
</comment>
<proteinExistence type="predicted"/>
<sequence length="287" mass="33545">MQYILKKIFLGLLLMAAIYGCTKQYEHLTNESKKEKASMVQKISIRLGESGDDFVQRIGKKAVRVNKQPAGMNFYDVDWTIYNPGPGQITFEHGMHTFTITNALGAMGSTFEPDTHKWGIFSFDLSFGLPPRNQIPHNEARLQVISLLKMLHEKGWRQFYYRDAARIMGRSSLHNINIDVRYIPTFEEWMALEDGAGWNLEADGVYMRIVMYRDDDRLNPLQPGAYFMTMELHSEEDEVRSHFLYEDRDNWKALWPDRMKKAHEWRAKDEAEARAKGYQIDTDYQDP</sequence>